<evidence type="ECO:0000313" key="3">
    <source>
        <dbReference type="Proteomes" id="UP000236161"/>
    </source>
</evidence>
<dbReference type="PANTHER" id="PTHR33052">
    <property type="entry name" value="DUF4228 DOMAIN PROTEIN-RELATED"/>
    <property type="match status" value="1"/>
</dbReference>
<organism evidence="2 3">
    <name type="scientific">Apostasia shenzhenica</name>
    <dbReference type="NCBI Taxonomy" id="1088818"/>
    <lineage>
        <taxon>Eukaryota</taxon>
        <taxon>Viridiplantae</taxon>
        <taxon>Streptophyta</taxon>
        <taxon>Embryophyta</taxon>
        <taxon>Tracheophyta</taxon>
        <taxon>Spermatophyta</taxon>
        <taxon>Magnoliopsida</taxon>
        <taxon>Liliopsida</taxon>
        <taxon>Asparagales</taxon>
        <taxon>Orchidaceae</taxon>
        <taxon>Apostasioideae</taxon>
        <taxon>Apostasia</taxon>
    </lineage>
</organism>
<feature type="compositionally biased region" description="Basic and acidic residues" evidence="1">
    <location>
        <begin position="200"/>
        <end position="210"/>
    </location>
</feature>
<gene>
    <name evidence="2" type="ORF">AXF42_Ash012408</name>
</gene>
<name>A0A2I0AQP6_9ASPA</name>
<accession>A0A2I0AQP6</accession>
<sequence>MGCKQSKNASQPFKGARVISISGHVEEYEVPVTAGEVWDKPARHMLCSAAQLLTGGARPLRPDDRLEPGRIYFLLPVSVLQAGPVDLAALVSRLTAIARSAQAEPAKPTAPPGSPGEETEGKRSWRPVLSTVREAPDIVTFSLSSDTSPENSPKVPRHEENEVERRGKKPEATLIDISDDTPASKAKNTKTQKREKKRGTKDGKRASILA</sequence>
<evidence type="ECO:0000256" key="1">
    <source>
        <dbReference type="SAM" id="MobiDB-lite"/>
    </source>
</evidence>
<feature type="region of interest" description="Disordered" evidence="1">
    <location>
        <begin position="141"/>
        <end position="210"/>
    </location>
</feature>
<dbReference type="STRING" id="1088818.A0A2I0AQP6"/>
<evidence type="ECO:0000313" key="2">
    <source>
        <dbReference type="EMBL" id="PKA57869.1"/>
    </source>
</evidence>
<feature type="compositionally biased region" description="Polar residues" evidence="1">
    <location>
        <begin position="141"/>
        <end position="151"/>
    </location>
</feature>
<dbReference type="InterPro" id="IPR025322">
    <property type="entry name" value="PADRE_dom"/>
</dbReference>
<dbReference type="Proteomes" id="UP000236161">
    <property type="component" value="Unassembled WGS sequence"/>
</dbReference>
<dbReference type="AlphaFoldDB" id="A0A2I0AQP6"/>
<dbReference type="EMBL" id="KZ451959">
    <property type="protein sequence ID" value="PKA57869.1"/>
    <property type="molecule type" value="Genomic_DNA"/>
</dbReference>
<keyword evidence="3" id="KW-1185">Reference proteome</keyword>
<dbReference type="Pfam" id="PF14009">
    <property type="entry name" value="PADRE"/>
    <property type="match status" value="1"/>
</dbReference>
<proteinExistence type="predicted"/>
<feature type="region of interest" description="Disordered" evidence="1">
    <location>
        <begin position="101"/>
        <end position="129"/>
    </location>
</feature>
<protein>
    <submittedName>
        <fullName evidence="2">Uncharacterized protein</fullName>
    </submittedName>
</protein>
<reference evidence="2 3" key="1">
    <citation type="journal article" date="2017" name="Nature">
        <title>The Apostasia genome and the evolution of orchids.</title>
        <authorList>
            <person name="Zhang G.Q."/>
            <person name="Liu K.W."/>
            <person name="Li Z."/>
            <person name="Lohaus R."/>
            <person name="Hsiao Y.Y."/>
            <person name="Niu S.C."/>
            <person name="Wang J.Y."/>
            <person name="Lin Y.C."/>
            <person name="Xu Q."/>
            <person name="Chen L.J."/>
            <person name="Yoshida K."/>
            <person name="Fujiwara S."/>
            <person name="Wang Z.W."/>
            <person name="Zhang Y.Q."/>
            <person name="Mitsuda N."/>
            <person name="Wang M."/>
            <person name="Liu G.H."/>
            <person name="Pecoraro L."/>
            <person name="Huang H.X."/>
            <person name="Xiao X.J."/>
            <person name="Lin M."/>
            <person name="Wu X.Y."/>
            <person name="Wu W.L."/>
            <person name="Chen Y.Y."/>
            <person name="Chang S.B."/>
            <person name="Sakamoto S."/>
            <person name="Ohme-Takagi M."/>
            <person name="Yagi M."/>
            <person name="Zeng S.J."/>
            <person name="Shen C.Y."/>
            <person name="Yeh C.M."/>
            <person name="Luo Y.B."/>
            <person name="Tsai W.C."/>
            <person name="Van de Peer Y."/>
            <person name="Liu Z.J."/>
        </authorList>
    </citation>
    <scope>NUCLEOTIDE SEQUENCE [LARGE SCALE GENOMIC DNA]</scope>
    <source>
        <strain evidence="3">cv. Shenzhen</strain>
        <tissue evidence="2">Stem</tissue>
    </source>
</reference>
<dbReference type="OrthoDB" id="736928at2759"/>
<feature type="compositionally biased region" description="Basic and acidic residues" evidence="1">
    <location>
        <begin position="156"/>
        <end position="171"/>
    </location>
</feature>
<feature type="compositionally biased region" description="Basic residues" evidence="1">
    <location>
        <begin position="187"/>
        <end position="199"/>
    </location>
</feature>